<feature type="transmembrane region" description="Helical" evidence="11">
    <location>
        <begin position="43"/>
        <end position="63"/>
    </location>
</feature>
<feature type="region of interest" description="Disordered" evidence="10">
    <location>
        <begin position="319"/>
        <end position="344"/>
    </location>
</feature>
<dbReference type="Pfam" id="PF03264">
    <property type="entry name" value="Cytochrom_NNT"/>
    <property type="match status" value="1"/>
</dbReference>
<dbReference type="PaxDb" id="589924-Ferp_1270"/>
<dbReference type="OrthoDB" id="144988at2157"/>
<evidence type="ECO:0000259" key="12">
    <source>
        <dbReference type="PROSITE" id="PS01358"/>
    </source>
</evidence>
<evidence type="ECO:0000313" key="13">
    <source>
        <dbReference type="EMBL" id="ADC65424.1"/>
    </source>
</evidence>
<dbReference type="PANTHER" id="PTHR35038">
    <property type="entry name" value="DISSIMILATORY SULFITE REDUCTASE SIRA"/>
    <property type="match status" value="1"/>
</dbReference>
<organism evidence="13 14">
    <name type="scientific">Ferroglobus placidus (strain DSM 10642 / AEDII12DO)</name>
    <dbReference type="NCBI Taxonomy" id="589924"/>
    <lineage>
        <taxon>Archaea</taxon>
        <taxon>Methanobacteriati</taxon>
        <taxon>Methanobacteriota</taxon>
        <taxon>Archaeoglobi</taxon>
        <taxon>Archaeoglobales</taxon>
        <taxon>Archaeoglobaceae</taxon>
        <taxon>Ferroglobus</taxon>
    </lineage>
</organism>
<keyword evidence="4" id="KW-0479">Metal-binding</keyword>
<evidence type="ECO:0000256" key="6">
    <source>
        <dbReference type="ARBA" id="ARBA00022771"/>
    </source>
</evidence>
<dbReference type="InterPro" id="IPR038266">
    <property type="entry name" value="NapC/NirT_cytc_sf"/>
</dbReference>
<dbReference type="InterPro" id="IPR001876">
    <property type="entry name" value="Znf_RanBP2"/>
</dbReference>
<dbReference type="KEGG" id="fpl:Ferp_1270"/>
<keyword evidence="7" id="KW-0862">Zinc</keyword>
<evidence type="ECO:0000256" key="5">
    <source>
        <dbReference type="ARBA" id="ARBA00022729"/>
    </source>
</evidence>
<evidence type="ECO:0000256" key="10">
    <source>
        <dbReference type="SAM" id="MobiDB-lite"/>
    </source>
</evidence>
<evidence type="ECO:0000256" key="2">
    <source>
        <dbReference type="ARBA" id="ARBA00022448"/>
    </source>
</evidence>
<evidence type="ECO:0000256" key="8">
    <source>
        <dbReference type="ARBA" id="ARBA00022982"/>
    </source>
</evidence>
<dbReference type="eggNOG" id="arCOG05332">
    <property type="taxonomic scope" value="Archaea"/>
</dbReference>
<keyword evidence="11" id="KW-0472">Membrane</keyword>
<reference evidence="14" key="1">
    <citation type="submission" date="2010-02" db="EMBL/GenBank/DDBJ databases">
        <title>Complete sequence of Ferroglobus placidus DSM 10642.</title>
        <authorList>
            <consortium name="US DOE Joint Genome Institute"/>
            <person name="Lucas S."/>
            <person name="Copeland A."/>
            <person name="Lapidus A."/>
            <person name="Cheng J.-F."/>
            <person name="Bruce D."/>
            <person name="Goodwin L."/>
            <person name="Pitluck S."/>
            <person name="Saunders E."/>
            <person name="Brettin T."/>
            <person name="Detter J.C."/>
            <person name="Han C."/>
            <person name="Tapia R."/>
            <person name="Larimer F."/>
            <person name="Land M."/>
            <person name="Hauser L."/>
            <person name="Kyrpides N."/>
            <person name="Ivanova N."/>
            <person name="Holmes D."/>
            <person name="Lovley D."/>
            <person name="Kyrpides N."/>
            <person name="Anderson I.J."/>
            <person name="Woyke T."/>
        </authorList>
    </citation>
    <scope>NUCLEOTIDE SEQUENCE [LARGE SCALE GENOMIC DNA]</scope>
    <source>
        <strain evidence="14">DSM 10642 / AEDII12DO</strain>
    </source>
</reference>
<protein>
    <submittedName>
        <fullName evidence="13">NapC/NirT cytochrome c domain protein</fullName>
    </submittedName>
</protein>
<evidence type="ECO:0000313" key="14">
    <source>
        <dbReference type="Proteomes" id="UP000002613"/>
    </source>
</evidence>
<keyword evidence="11" id="KW-0812">Transmembrane</keyword>
<keyword evidence="5" id="KW-0732">Signal</keyword>
<evidence type="ECO:0000256" key="9">
    <source>
        <dbReference type="ARBA" id="ARBA00023004"/>
    </source>
</evidence>
<comment type="subcellular location">
    <subcellularLocation>
        <location evidence="1">Cell envelope</location>
    </subcellularLocation>
</comment>
<dbReference type="InterPro" id="IPR036280">
    <property type="entry name" value="Multihaem_cyt_sf"/>
</dbReference>
<dbReference type="AlphaFoldDB" id="D3RY61"/>
<evidence type="ECO:0000256" key="7">
    <source>
        <dbReference type="ARBA" id="ARBA00022833"/>
    </source>
</evidence>
<keyword evidence="9" id="KW-0408">Iron</keyword>
<dbReference type="SMART" id="SM00547">
    <property type="entry name" value="ZnF_RBZ"/>
    <property type="match status" value="1"/>
</dbReference>
<keyword evidence="2" id="KW-0813">Transport</keyword>
<keyword evidence="6" id="KW-0863">Zinc-finger</keyword>
<accession>D3RY61</accession>
<reference evidence="13 14" key="2">
    <citation type="journal article" date="2011" name="Stand. Genomic Sci.">
        <title>Complete genome sequence of Ferroglobus placidus AEDII12DO.</title>
        <authorList>
            <person name="Anderson I."/>
            <person name="Risso C."/>
            <person name="Holmes D."/>
            <person name="Lucas S."/>
            <person name="Copeland A."/>
            <person name="Lapidus A."/>
            <person name="Cheng J.F."/>
            <person name="Bruce D."/>
            <person name="Goodwin L."/>
            <person name="Pitluck S."/>
            <person name="Saunders E."/>
            <person name="Brettin T."/>
            <person name="Detter J.C."/>
            <person name="Han C."/>
            <person name="Tapia R."/>
            <person name="Larimer F."/>
            <person name="Land M."/>
            <person name="Hauser L."/>
            <person name="Woyke T."/>
            <person name="Lovley D."/>
            <person name="Kyrpides N."/>
            <person name="Ivanova N."/>
        </authorList>
    </citation>
    <scope>NUCLEOTIDE SEQUENCE [LARGE SCALE GENOMIC DNA]</scope>
    <source>
        <strain evidence="14">DSM 10642 / AEDII12DO</strain>
    </source>
</reference>
<dbReference type="RefSeq" id="WP_012965767.1">
    <property type="nucleotide sequence ID" value="NC_013849.1"/>
</dbReference>
<evidence type="ECO:0000256" key="4">
    <source>
        <dbReference type="ARBA" id="ARBA00022723"/>
    </source>
</evidence>
<dbReference type="STRING" id="589924.Ferp_1270"/>
<dbReference type="EMBL" id="CP001899">
    <property type="protein sequence ID" value="ADC65424.1"/>
    <property type="molecule type" value="Genomic_DNA"/>
</dbReference>
<dbReference type="InterPro" id="IPR005126">
    <property type="entry name" value="NapC/NirT_cyt_c_N"/>
</dbReference>
<evidence type="ECO:0000256" key="11">
    <source>
        <dbReference type="SAM" id="Phobius"/>
    </source>
</evidence>
<keyword evidence="3" id="KW-0349">Heme</keyword>
<dbReference type="GeneID" id="54763215"/>
<dbReference type="PROSITE" id="PS01358">
    <property type="entry name" value="ZF_RANBP2_1"/>
    <property type="match status" value="1"/>
</dbReference>
<name>D3RY61_FERPA</name>
<dbReference type="Proteomes" id="UP000002613">
    <property type="component" value="Chromosome"/>
</dbReference>
<dbReference type="HOGENOM" id="CLU_805620_0_0_2"/>
<dbReference type="eggNOG" id="arCOG06549">
    <property type="taxonomic scope" value="Archaea"/>
</dbReference>
<feature type="compositionally biased region" description="Basic and acidic residues" evidence="10">
    <location>
        <begin position="319"/>
        <end position="338"/>
    </location>
</feature>
<dbReference type="GO" id="GO:0008270">
    <property type="term" value="F:zinc ion binding"/>
    <property type="evidence" value="ECO:0007669"/>
    <property type="project" value="UniProtKB-KW"/>
</dbReference>
<evidence type="ECO:0000256" key="1">
    <source>
        <dbReference type="ARBA" id="ARBA00004196"/>
    </source>
</evidence>
<feature type="domain" description="RanBP2-type" evidence="12">
    <location>
        <begin position="3"/>
        <end position="22"/>
    </location>
</feature>
<dbReference type="InterPro" id="IPR051829">
    <property type="entry name" value="Multiheme_Cytochr_ET"/>
</dbReference>
<keyword evidence="14" id="KW-1185">Reference proteome</keyword>
<dbReference type="SUPFAM" id="SSF48695">
    <property type="entry name" value="Multiheme cytochromes"/>
    <property type="match status" value="1"/>
</dbReference>
<dbReference type="Gene3D" id="3.90.10.10">
    <property type="entry name" value="Cytochrome C3"/>
    <property type="match status" value="1"/>
</dbReference>
<keyword evidence="8" id="KW-0249">Electron transport</keyword>
<sequence length="344" mass="39676">MKWKCPFCGYENESEKLVCEVCGKQFKWRKGKLVEVKKRPPEFWISIFILTFAIIFNAILIGVEYASDPKICTSCHEMEKYFESWNESTHKGIKCYECHYGRGVLNFLRGTYHSLSVLQPKVPPYVNLPANISSENCLSCHGDIEKVKYVHYGEINFSHVNHLNGYKRGFLKLECVSCHREIVIGSHIAVKNSTCFVCHFYETPEGVPISGCPSCHNYHDIEFVVGNRTFKHSVHVERGIKCIFCHEKTYVLIGNMEVKCKKCHVREMNATLPDLTMHGIHVNKFKLDCLQCHPDIVHKPIVSEEKCKTCHPDIKYEKKEEEKKKEEEGVVKEEEKGEGVTIIP</sequence>
<dbReference type="Gene3D" id="1.10.3820.10">
    <property type="entry name" value="Di-heme elbow motif domain"/>
    <property type="match status" value="1"/>
</dbReference>
<gene>
    <name evidence="13" type="ordered locus">Ferp_1270</name>
</gene>
<keyword evidence="11" id="KW-1133">Transmembrane helix</keyword>
<evidence type="ECO:0000256" key="3">
    <source>
        <dbReference type="ARBA" id="ARBA00022617"/>
    </source>
</evidence>
<proteinExistence type="predicted"/>